<feature type="transmembrane region" description="Helical" evidence="6">
    <location>
        <begin position="375"/>
        <end position="397"/>
    </location>
</feature>
<dbReference type="CDD" id="cd13136">
    <property type="entry name" value="MATE_DinF_like"/>
    <property type="match status" value="1"/>
</dbReference>
<protein>
    <submittedName>
        <fullName evidence="7">MATE family efflux transporter</fullName>
    </submittedName>
</protein>
<feature type="transmembrane region" description="Helical" evidence="6">
    <location>
        <begin position="41"/>
        <end position="64"/>
    </location>
</feature>
<feature type="transmembrane region" description="Helical" evidence="6">
    <location>
        <begin position="308"/>
        <end position="333"/>
    </location>
</feature>
<dbReference type="AlphaFoldDB" id="A0A9D2H353"/>
<dbReference type="GO" id="GO:0005886">
    <property type="term" value="C:plasma membrane"/>
    <property type="evidence" value="ECO:0007669"/>
    <property type="project" value="TreeGrafter"/>
</dbReference>
<evidence type="ECO:0000313" key="7">
    <source>
        <dbReference type="EMBL" id="HJA03683.1"/>
    </source>
</evidence>
<evidence type="ECO:0000256" key="3">
    <source>
        <dbReference type="ARBA" id="ARBA00022692"/>
    </source>
</evidence>
<evidence type="ECO:0000256" key="6">
    <source>
        <dbReference type="SAM" id="Phobius"/>
    </source>
</evidence>
<comment type="similarity">
    <text evidence="2">Belongs to the multi antimicrobial extrusion (MATE) (TC 2.A.66.1) family.</text>
</comment>
<feature type="transmembrane region" description="Helical" evidence="6">
    <location>
        <begin position="127"/>
        <end position="149"/>
    </location>
</feature>
<feature type="transmembrane region" description="Helical" evidence="6">
    <location>
        <begin position="156"/>
        <end position="176"/>
    </location>
</feature>
<feature type="transmembrane region" description="Helical" evidence="6">
    <location>
        <begin position="234"/>
        <end position="255"/>
    </location>
</feature>
<organism evidence="7 8">
    <name type="scientific">Candidatus Microbacterium stercoravium</name>
    <dbReference type="NCBI Taxonomy" id="2838697"/>
    <lineage>
        <taxon>Bacteria</taxon>
        <taxon>Bacillati</taxon>
        <taxon>Actinomycetota</taxon>
        <taxon>Actinomycetes</taxon>
        <taxon>Micrococcales</taxon>
        <taxon>Microbacteriaceae</taxon>
        <taxon>Microbacterium</taxon>
    </lineage>
</organism>
<feature type="transmembrane region" description="Helical" evidence="6">
    <location>
        <begin position="90"/>
        <end position="115"/>
    </location>
</feature>
<dbReference type="Proteomes" id="UP000824220">
    <property type="component" value="Unassembled WGS sequence"/>
</dbReference>
<evidence type="ECO:0000256" key="2">
    <source>
        <dbReference type="ARBA" id="ARBA00010199"/>
    </source>
</evidence>
<evidence type="ECO:0000256" key="4">
    <source>
        <dbReference type="ARBA" id="ARBA00022989"/>
    </source>
</evidence>
<evidence type="ECO:0000313" key="8">
    <source>
        <dbReference type="Proteomes" id="UP000824220"/>
    </source>
</evidence>
<dbReference type="InterPro" id="IPR002528">
    <property type="entry name" value="MATE_fam"/>
</dbReference>
<feature type="transmembrane region" description="Helical" evidence="6">
    <location>
        <begin position="339"/>
        <end position="363"/>
    </location>
</feature>
<sequence length="438" mass="45614">MARSLNRDILWLALPAFGSLVVEPLFIAIDSVMIGHLGVPQLAGLGIASSVLQTLVGLMVFLAYSTTPAVARMFGAGNNREAVSRGIDGMWLALGIGGVLAVVGYLCSPWAVSLFGPTEAVAEQAEIYLSLSMWGLPAMLIVFAATGLLRGMQNTVTPLWIAGFGFGANALLNWLFIYGFGWGIAGSAAGTVVAQWGMVVAYVVIAARLAKRYGSGAAPSRAGVRGTARTGGWLFLRTAALRLGLLITVATATALGTEELAGWQIAFTIGTIAAFALDSLAIAAQALIGKHLGSGDEDSVRFVLSRTVAWGASAGAVLGLVIAATSPVAGLAFTGEWHMSWLALPALVLMGVLQPVAGIVYVLDGVLMGANDSRYLALAGAVGLVPFVVYLLIVLMAQPTGSWGLMLVSFGFYGVLMGMRWWTLARRVKGSAWLHNAA</sequence>
<feature type="transmembrane region" description="Helical" evidence="6">
    <location>
        <begin position="9"/>
        <end position="29"/>
    </location>
</feature>
<accession>A0A9D2H353</accession>
<keyword evidence="3 6" id="KW-0812">Transmembrane</keyword>
<feature type="transmembrane region" description="Helical" evidence="6">
    <location>
        <begin position="403"/>
        <end position="422"/>
    </location>
</feature>
<dbReference type="PANTHER" id="PTHR42893:SF46">
    <property type="entry name" value="PROTEIN DETOXIFICATION 44, CHLOROPLASTIC"/>
    <property type="match status" value="1"/>
</dbReference>
<keyword evidence="5 6" id="KW-0472">Membrane</keyword>
<dbReference type="Pfam" id="PF01554">
    <property type="entry name" value="MatE"/>
    <property type="match status" value="2"/>
</dbReference>
<reference evidence="7" key="1">
    <citation type="journal article" date="2021" name="PeerJ">
        <title>Extensive microbial diversity within the chicken gut microbiome revealed by metagenomics and culture.</title>
        <authorList>
            <person name="Gilroy R."/>
            <person name="Ravi A."/>
            <person name="Getino M."/>
            <person name="Pursley I."/>
            <person name="Horton D.L."/>
            <person name="Alikhan N.F."/>
            <person name="Baker D."/>
            <person name="Gharbi K."/>
            <person name="Hall N."/>
            <person name="Watson M."/>
            <person name="Adriaenssens E.M."/>
            <person name="Foster-Nyarko E."/>
            <person name="Jarju S."/>
            <person name="Secka A."/>
            <person name="Antonio M."/>
            <person name="Oren A."/>
            <person name="Chaudhuri R.R."/>
            <person name="La Ragione R."/>
            <person name="Hildebrand F."/>
            <person name="Pallen M.J."/>
        </authorList>
    </citation>
    <scope>NUCLEOTIDE SEQUENCE</scope>
    <source>
        <strain evidence="7">ChiHjej8B7-3636</strain>
    </source>
</reference>
<proteinExistence type="inferred from homology"/>
<comment type="caution">
    <text evidence="7">The sequence shown here is derived from an EMBL/GenBank/DDBJ whole genome shotgun (WGS) entry which is preliminary data.</text>
</comment>
<feature type="transmembrane region" description="Helical" evidence="6">
    <location>
        <begin position="182"/>
        <end position="205"/>
    </location>
</feature>
<gene>
    <name evidence="7" type="ORF">H9800_02345</name>
</gene>
<evidence type="ECO:0000256" key="5">
    <source>
        <dbReference type="ARBA" id="ARBA00023136"/>
    </source>
</evidence>
<reference evidence="7" key="2">
    <citation type="submission" date="2021-04" db="EMBL/GenBank/DDBJ databases">
        <authorList>
            <person name="Gilroy R."/>
        </authorList>
    </citation>
    <scope>NUCLEOTIDE SEQUENCE</scope>
    <source>
        <strain evidence="7">ChiHjej8B7-3636</strain>
    </source>
</reference>
<dbReference type="GO" id="GO:0015297">
    <property type="term" value="F:antiporter activity"/>
    <property type="evidence" value="ECO:0007669"/>
    <property type="project" value="InterPro"/>
</dbReference>
<dbReference type="NCBIfam" id="TIGR00797">
    <property type="entry name" value="matE"/>
    <property type="match status" value="1"/>
</dbReference>
<feature type="transmembrane region" description="Helical" evidence="6">
    <location>
        <begin position="261"/>
        <end position="288"/>
    </location>
</feature>
<dbReference type="PANTHER" id="PTHR42893">
    <property type="entry name" value="PROTEIN DETOXIFICATION 44, CHLOROPLASTIC-RELATED"/>
    <property type="match status" value="1"/>
</dbReference>
<evidence type="ECO:0000256" key="1">
    <source>
        <dbReference type="ARBA" id="ARBA00004141"/>
    </source>
</evidence>
<name>A0A9D2H353_9MICO</name>
<dbReference type="InterPro" id="IPR044644">
    <property type="entry name" value="DinF-like"/>
</dbReference>
<dbReference type="GO" id="GO:0042910">
    <property type="term" value="F:xenobiotic transmembrane transporter activity"/>
    <property type="evidence" value="ECO:0007669"/>
    <property type="project" value="InterPro"/>
</dbReference>
<comment type="subcellular location">
    <subcellularLocation>
        <location evidence="1">Membrane</location>
        <topology evidence="1">Multi-pass membrane protein</topology>
    </subcellularLocation>
</comment>
<keyword evidence="4 6" id="KW-1133">Transmembrane helix</keyword>
<dbReference type="EMBL" id="DXAM01000033">
    <property type="protein sequence ID" value="HJA03683.1"/>
    <property type="molecule type" value="Genomic_DNA"/>
</dbReference>